<dbReference type="AlphaFoldDB" id="A0A4D7AU14"/>
<dbReference type="PANTHER" id="PTHR42928">
    <property type="entry name" value="TRICARBOXYLATE-BINDING PROTEIN"/>
    <property type="match status" value="1"/>
</dbReference>
<gene>
    <name evidence="2" type="ORF">E8M01_09140</name>
</gene>
<sequence>MTLFARLIAAALVVAMPVVAIVGLAAPLAAADGPVRLVVPFAAGGPTDALARHLAEGLRARLGRAVVVENKAGAGGNLGAIEVARAEPDGTTILFGTSGPLAINVSLYRNLSYDPLTSFEPVIMIGALPNVLAVNPKVPARSLAELIAYAKARPGQLFFASSGNGASSHLAGVLFNGVAGTEIKHVPYRGTGPALNDLIAGHVQMTFTDVLTAGPHIQAGTINAIGVTTLERSGAMPQVPTLAEQGLPGFDVSVFFGIVAPKNTPPAVITALNRAFVASMADPALARVLETQGIIRDKDVTPQRLTQVMQREIAKWRTVVATSGAQLD</sequence>
<evidence type="ECO:0000313" key="3">
    <source>
        <dbReference type="Proteomes" id="UP000298781"/>
    </source>
</evidence>
<reference evidence="2 3" key="1">
    <citation type="submission" date="2019-04" db="EMBL/GenBank/DDBJ databases">
        <title>Phreatobacter aquaticus sp. nov.</title>
        <authorList>
            <person name="Choi A."/>
        </authorList>
    </citation>
    <scope>NUCLEOTIDE SEQUENCE [LARGE SCALE GENOMIC DNA]</scope>
    <source>
        <strain evidence="2 3">KCTC 52518</strain>
    </source>
</reference>
<keyword evidence="3" id="KW-1185">Reference proteome</keyword>
<protein>
    <submittedName>
        <fullName evidence="2">Tripartite tricarboxylate transporter substrate binding protein</fullName>
    </submittedName>
</protein>
<dbReference type="RefSeq" id="WP_136959833.1">
    <property type="nucleotide sequence ID" value="NZ_CP039690.1"/>
</dbReference>
<dbReference type="InterPro" id="IPR042100">
    <property type="entry name" value="Bug_dom1"/>
</dbReference>
<dbReference type="SUPFAM" id="SSF53850">
    <property type="entry name" value="Periplasmic binding protein-like II"/>
    <property type="match status" value="1"/>
</dbReference>
<dbReference type="OrthoDB" id="7250553at2"/>
<evidence type="ECO:0000313" key="2">
    <source>
        <dbReference type="EMBL" id="QCI64379.1"/>
    </source>
</evidence>
<dbReference type="Gene3D" id="3.40.190.10">
    <property type="entry name" value="Periplasmic binding protein-like II"/>
    <property type="match status" value="1"/>
</dbReference>
<proteinExistence type="inferred from homology"/>
<accession>A0A4D7AU14</accession>
<dbReference type="CDD" id="cd13578">
    <property type="entry name" value="PBP2_Bug27"/>
    <property type="match status" value="1"/>
</dbReference>
<comment type="similarity">
    <text evidence="1">Belongs to the UPF0065 (bug) family.</text>
</comment>
<dbReference type="PANTHER" id="PTHR42928:SF5">
    <property type="entry name" value="BLR1237 PROTEIN"/>
    <property type="match status" value="1"/>
</dbReference>
<name>A0A4D7AU14_9HYPH</name>
<evidence type="ECO:0000256" key="1">
    <source>
        <dbReference type="ARBA" id="ARBA00006987"/>
    </source>
</evidence>
<dbReference type="KEGG" id="pstg:E8M01_09140"/>
<dbReference type="InterPro" id="IPR005064">
    <property type="entry name" value="BUG"/>
</dbReference>
<dbReference type="PIRSF" id="PIRSF017082">
    <property type="entry name" value="YflP"/>
    <property type="match status" value="1"/>
</dbReference>
<organism evidence="2 3">
    <name type="scientific">Phreatobacter stygius</name>
    <dbReference type="NCBI Taxonomy" id="1940610"/>
    <lineage>
        <taxon>Bacteria</taxon>
        <taxon>Pseudomonadati</taxon>
        <taxon>Pseudomonadota</taxon>
        <taxon>Alphaproteobacteria</taxon>
        <taxon>Hyphomicrobiales</taxon>
        <taxon>Phreatobacteraceae</taxon>
        <taxon>Phreatobacter</taxon>
    </lineage>
</organism>
<dbReference type="Pfam" id="PF03401">
    <property type="entry name" value="TctC"/>
    <property type="match status" value="1"/>
</dbReference>
<dbReference type="Gene3D" id="3.40.190.150">
    <property type="entry name" value="Bordetella uptake gene, domain 1"/>
    <property type="match status" value="1"/>
</dbReference>
<dbReference type="Proteomes" id="UP000298781">
    <property type="component" value="Chromosome"/>
</dbReference>
<dbReference type="EMBL" id="CP039690">
    <property type="protein sequence ID" value="QCI64379.1"/>
    <property type="molecule type" value="Genomic_DNA"/>
</dbReference>